<dbReference type="AlphaFoldDB" id="A0AAE1F877"/>
<comment type="caution">
    <text evidence="1">The sequence shown here is derived from an EMBL/GenBank/DDBJ whole genome shotgun (WGS) entry which is preliminary data.</text>
</comment>
<keyword evidence="2" id="KW-1185">Reference proteome</keyword>
<evidence type="ECO:0000313" key="2">
    <source>
        <dbReference type="Proteomes" id="UP001286313"/>
    </source>
</evidence>
<dbReference type="Proteomes" id="UP001286313">
    <property type="component" value="Unassembled WGS sequence"/>
</dbReference>
<accession>A0AAE1F877</accession>
<name>A0AAE1F877_PETCI</name>
<reference evidence="1" key="1">
    <citation type="submission" date="2023-10" db="EMBL/GenBank/DDBJ databases">
        <title>Genome assemblies of two species of porcelain crab, Petrolisthes cinctipes and Petrolisthes manimaculis (Anomura: Porcellanidae).</title>
        <authorList>
            <person name="Angst P."/>
        </authorList>
    </citation>
    <scope>NUCLEOTIDE SEQUENCE</scope>
    <source>
        <strain evidence="1">PB745_01</strain>
        <tissue evidence="1">Gill</tissue>
    </source>
</reference>
<sequence length="167" mass="18122">MVMMVAGKGRSPGLVLRTSLEDVYFRSNFASLRDNLYITQPGPAATSLLLYCRGRWPIFLHPRRPTPAPPPPPLPSCPPTLPISTLHISPTFPPPSHSSPPTLLTHHPYPPVPPYPSVLHISPTFPPPPLLSSPLMTHPTPPYPSVLHIPPASPTPTILQLLPLPPS</sequence>
<gene>
    <name evidence="1" type="ORF">Pcinc_025749</name>
</gene>
<protein>
    <submittedName>
        <fullName evidence="1">Uncharacterized protein</fullName>
    </submittedName>
</protein>
<dbReference type="EMBL" id="JAWQEG010002931">
    <property type="protein sequence ID" value="KAK3868891.1"/>
    <property type="molecule type" value="Genomic_DNA"/>
</dbReference>
<proteinExistence type="predicted"/>
<evidence type="ECO:0000313" key="1">
    <source>
        <dbReference type="EMBL" id="KAK3868891.1"/>
    </source>
</evidence>
<organism evidence="1 2">
    <name type="scientific">Petrolisthes cinctipes</name>
    <name type="common">Flat porcelain crab</name>
    <dbReference type="NCBI Taxonomy" id="88211"/>
    <lineage>
        <taxon>Eukaryota</taxon>
        <taxon>Metazoa</taxon>
        <taxon>Ecdysozoa</taxon>
        <taxon>Arthropoda</taxon>
        <taxon>Crustacea</taxon>
        <taxon>Multicrustacea</taxon>
        <taxon>Malacostraca</taxon>
        <taxon>Eumalacostraca</taxon>
        <taxon>Eucarida</taxon>
        <taxon>Decapoda</taxon>
        <taxon>Pleocyemata</taxon>
        <taxon>Anomura</taxon>
        <taxon>Galatheoidea</taxon>
        <taxon>Porcellanidae</taxon>
        <taxon>Petrolisthes</taxon>
    </lineage>
</organism>